<evidence type="ECO:0000313" key="4">
    <source>
        <dbReference type="EMBL" id="MCU6761544.1"/>
    </source>
</evidence>
<feature type="signal peptide" evidence="2">
    <location>
        <begin position="1"/>
        <end position="21"/>
    </location>
</feature>
<dbReference type="PROSITE" id="PS51257">
    <property type="entry name" value="PROKAR_LIPOPROTEIN"/>
    <property type="match status" value="1"/>
</dbReference>
<dbReference type="PROSITE" id="PS00201">
    <property type="entry name" value="FLAVODOXIN"/>
    <property type="match status" value="1"/>
</dbReference>
<reference evidence="4 5" key="1">
    <citation type="journal article" date="2021" name="ISME Commun">
        <title>Automated analysis of genomic sequences facilitates high-throughput and comprehensive description of bacteria.</title>
        <authorList>
            <person name="Hitch T.C.A."/>
        </authorList>
    </citation>
    <scope>NUCLEOTIDE SEQUENCE [LARGE SCALE GENOMIC DNA]</scope>
    <source>
        <strain evidence="4 5">Sanger_109</strain>
    </source>
</reference>
<evidence type="ECO:0000259" key="3">
    <source>
        <dbReference type="PROSITE" id="PS50902"/>
    </source>
</evidence>
<dbReference type="EMBL" id="JAOQJQ010000001">
    <property type="protein sequence ID" value="MCU6761544.1"/>
    <property type="molecule type" value="Genomic_DNA"/>
</dbReference>
<keyword evidence="5" id="KW-1185">Reference proteome</keyword>
<dbReference type="SUPFAM" id="SSF52218">
    <property type="entry name" value="Flavoproteins"/>
    <property type="match status" value="1"/>
</dbReference>
<dbReference type="Gene3D" id="3.40.50.360">
    <property type="match status" value="1"/>
</dbReference>
<feature type="domain" description="Flavodoxin-like" evidence="3">
    <location>
        <begin position="76"/>
        <end position="229"/>
    </location>
</feature>
<dbReference type="RefSeq" id="WP_158424339.1">
    <property type="nucleotide sequence ID" value="NZ_JAOQJQ010000001.1"/>
</dbReference>
<feature type="compositionally biased region" description="Polar residues" evidence="1">
    <location>
        <begin position="50"/>
        <end position="69"/>
    </location>
</feature>
<comment type="caution">
    <text evidence="4">The sequence shown here is derived from an EMBL/GenBank/DDBJ whole genome shotgun (WGS) entry which is preliminary data.</text>
</comment>
<accession>A0ABT2TH86</accession>
<name>A0ABT2TH86_9FIRM</name>
<dbReference type="PANTHER" id="PTHR39201">
    <property type="entry name" value="EXPORTED PROTEIN-RELATED"/>
    <property type="match status" value="1"/>
</dbReference>
<feature type="region of interest" description="Disordered" evidence="1">
    <location>
        <begin position="26"/>
        <end position="69"/>
    </location>
</feature>
<dbReference type="Proteomes" id="UP001652442">
    <property type="component" value="Unassembled WGS sequence"/>
</dbReference>
<feature type="chain" id="PRO_5046192076" evidence="2">
    <location>
        <begin position="22"/>
        <end position="232"/>
    </location>
</feature>
<feature type="compositionally biased region" description="Low complexity" evidence="1">
    <location>
        <begin position="26"/>
        <end position="44"/>
    </location>
</feature>
<gene>
    <name evidence="4" type="ORF">OCV88_04205</name>
</gene>
<dbReference type="InterPro" id="IPR029039">
    <property type="entry name" value="Flavoprotein-like_sf"/>
</dbReference>
<organism evidence="4 5">
    <name type="scientific">Brotonthovivens ammoniilytica</name>
    <dbReference type="NCBI Taxonomy" id="2981725"/>
    <lineage>
        <taxon>Bacteria</taxon>
        <taxon>Bacillati</taxon>
        <taxon>Bacillota</taxon>
        <taxon>Clostridia</taxon>
        <taxon>Lachnospirales</taxon>
        <taxon>Lachnospiraceae</taxon>
        <taxon>Brotonthovivens</taxon>
    </lineage>
</organism>
<sequence>MKKVFSIIMVLTLLLSFTACSNNANNEGASSAPQQSSNQSSASAKEADSQNDSSALTEESGSPDNSSTFTETDAKSLVVYFSWSGNTENVAKSIQAQTNADIFEIVPATPYSDDYDTVVDLAQEEQKNNARPGISGSIENIEQYDVIYVGFPNWWGDMPMILYTFFDTYDLSGKTVALFCTSGGSGLSGTVNEVKSLEPNAAVTEGLHIGSGSSSNPDSAVSKWLEDIGLAK</sequence>
<evidence type="ECO:0000256" key="1">
    <source>
        <dbReference type="SAM" id="MobiDB-lite"/>
    </source>
</evidence>
<protein>
    <submittedName>
        <fullName evidence="4">NAD(P)H-dependent oxidoreductase</fullName>
    </submittedName>
</protein>
<evidence type="ECO:0000256" key="2">
    <source>
        <dbReference type="SAM" id="SignalP"/>
    </source>
</evidence>
<dbReference type="InterPro" id="IPR008254">
    <property type="entry name" value="Flavodoxin/NO_synth"/>
</dbReference>
<keyword evidence="2" id="KW-0732">Signal</keyword>
<evidence type="ECO:0000313" key="5">
    <source>
        <dbReference type="Proteomes" id="UP001652442"/>
    </source>
</evidence>
<dbReference type="PANTHER" id="PTHR39201:SF1">
    <property type="entry name" value="FLAVODOXIN-LIKE DOMAIN-CONTAINING PROTEIN"/>
    <property type="match status" value="1"/>
</dbReference>
<dbReference type="PROSITE" id="PS50902">
    <property type="entry name" value="FLAVODOXIN_LIKE"/>
    <property type="match status" value="1"/>
</dbReference>
<dbReference type="InterPro" id="IPR001226">
    <property type="entry name" value="Flavodoxin_CS"/>
</dbReference>
<proteinExistence type="predicted"/>
<dbReference type="Pfam" id="PF12682">
    <property type="entry name" value="Flavodoxin_4"/>
    <property type="match status" value="1"/>
</dbReference>